<dbReference type="InterPro" id="IPR013783">
    <property type="entry name" value="Ig-like_fold"/>
</dbReference>
<feature type="domain" description="Fibronectin type-III" evidence="2">
    <location>
        <begin position="298"/>
        <end position="372"/>
    </location>
</feature>
<dbReference type="Gene3D" id="2.60.40.10">
    <property type="entry name" value="Immunoglobulins"/>
    <property type="match status" value="6"/>
</dbReference>
<dbReference type="EMBL" id="JAGYPF010000002">
    <property type="protein sequence ID" value="MBS4213031.1"/>
    <property type="molecule type" value="Genomic_DNA"/>
</dbReference>
<dbReference type="PANTHER" id="PTHR47135:SF1">
    <property type="entry name" value="FIBRONECTIN TYPE III DOMAIN-CONTAINING PROTEIN 7"/>
    <property type="match status" value="1"/>
</dbReference>
<feature type="signal peptide" evidence="1">
    <location>
        <begin position="1"/>
        <end position="29"/>
    </location>
</feature>
<feature type="domain" description="Fibronectin type-III" evidence="2">
    <location>
        <begin position="385"/>
        <end position="459"/>
    </location>
</feature>
<sequence>MRKIKKKFSLFVLAVLLLQLISPITSAFAASNLTAPVNLKYSLDGYDNVILNWDAVSGATQYRVYEVVGENKIYINQTKYNNSYISGVLEGTHYYGVSAVNSTGESVLSSPLIIDINYPDMQPPNGLSFNIVNGNDVSLKWNPVEFATAYKVYEIKNGQRELLATTAQISQSFINVLEGKHDYEITSYNAKFGESLAGTISVNVVYPEMLAPSNLSTYIDDINNVSLSWAKALYATSYNIYQVVDGKRKLVATTNTTNQYLSNLPEGELNFEVTSYSSKFGESREGSKTTAKIVYPQILPPDQIYSYFYNGNDLSLMWSSIKYADSYKVYQIEGGQKKLLATTQSRSYYLSNLPEGDYTFEIVSVSNRFGESVPKTYNVSVVYPDMQAPKVILLKDTYNSALIGWPDVPNANEYEVYELIKGVPTLIKTTKSNSHYVNNLEQGKHEYTVIAKSERFGSSPFSNVVAFDVAPVLEAPKANEPSVNGDSVNLSWDQVPDADKYNIYEVVNGERVLVGTTTDSNFKLETPEEQGTHEYQIVPVTADGTESIDYATVTVDIDKPSDVTPPVTTADTNLDWSKDDVKVTLNATDDLSGVKTTFYSIDLGEYVEGTSVVLDKEGVHTVSFFSVDNAGNVEKVKTVEVKVDKEAPQTVINTSAYWYNKDVQAELTATDNLSGVKATYYSVDGSEFKEGTSFPLEKEGVHTVSFYSVDKVGNVEAVRTVEVKIDKEAPKTTANTTGDWYSQGVAVELTAVDNLSGVHSTYYSVNGSDFQEGTSIVLDKEGVNKITFYSVDNAGNIEEKHSVEVKVDKTAPTTVSNVEDKWFTNDVNVELTATDDLSGVKATYYSINGSEFAEGTNFVLDKEGINTITFYSEDNAGNIEEKQTVEVKVDKTAPTTVSDVEDKWYTDTVNVELTATDELSGVKATYYSINGSEFAEGTSFVVDKEGINTIAFYSVDNAGNVEEKQTVEVKVDKTAPTTVSNVEDKWYKDGVNVELTATDNLSGVKATYYSINGSDFTEGTNLVLNQEGTNTITFYSVDNAGNVEESHTVEVKTDKTAPTTVSNVEDKWYTDTVNVGLTATDNLSGVKSTNYSIDGSEFAEGTGLAVEKEGIHTISFYSVDNAGNVEGTKTEAVKIDKTAPTIKVDFPTEYALGSSLELNYKATDNLSGIKETIVEVNGVKNTTGKITFNKPGDQTIRITAIDNAGLKTVVEKTVSVYIEATIEVTPKVINGNKGEFTVRATLPKGYSFANVDLSTVTINNVHALSGSKGLENQAKNGQFKFDREDFVWDEKEELLVFRAKVGGYLVKGSTTVEVINPQKKSCGNNSLFSLLF</sequence>
<evidence type="ECO:0000259" key="2">
    <source>
        <dbReference type="SMART" id="SM00060"/>
    </source>
</evidence>
<dbReference type="PANTHER" id="PTHR47135">
    <property type="entry name" value="FIBRONECTIN TYPE III DOMAIN-CONTAINING PROTEIN 7"/>
    <property type="match status" value="1"/>
</dbReference>
<gene>
    <name evidence="3" type="ORF">KHA99_11285</name>
</gene>
<name>A0A942YWT5_9BACI</name>
<dbReference type="InterPro" id="IPR003961">
    <property type="entry name" value="FN3_dom"/>
</dbReference>
<dbReference type="Proteomes" id="UP000679749">
    <property type="component" value="Unassembled WGS sequence"/>
</dbReference>
<dbReference type="InterPro" id="IPR036116">
    <property type="entry name" value="FN3_sf"/>
</dbReference>
<dbReference type="InterPro" id="IPR058094">
    <property type="entry name" value="Ig-like_OmpL47-like"/>
</dbReference>
<accession>A0A942YWT5</accession>
<protein>
    <recommendedName>
        <fullName evidence="2">Fibronectin type-III domain-containing protein</fullName>
    </recommendedName>
</protein>
<keyword evidence="4" id="KW-1185">Reference proteome</keyword>
<dbReference type="SMART" id="SM00060">
    <property type="entry name" value="FN3"/>
    <property type="match status" value="5"/>
</dbReference>
<proteinExistence type="predicted"/>
<feature type="domain" description="Fibronectin type-III" evidence="2">
    <location>
        <begin position="33"/>
        <end position="106"/>
    </location>
</feature>
<reference evidence="3" key="1">
    <citation type="submission" date="2021-05" db="EMBL/GenBank/DDBJ databases">
        <title>Novel Bacillus species.</title>
        <authorList>
            <person name="Liu G."/>
        </authorList>
    </citation>
    <scope>NUCLEOTIDE SEQUENCE</scope>
    <source>
        <strain evidence="3">FJAT-49825</strain>
    </source>
</reference>
<evidence type="ECO:0000256" key="1">
    <source>
        <dbReference type="SAM" id="SignalP"/>
    </source>
</evidence>
<comment type="caution">
    <text evidence="3">The sequence shown here is derived from an EMBL/GenBank/DDBJ whole genome shotgun (WGS) entry which is preliminary data.</text>
</comment>
<keyword evidence="1" id="KW-0732">Signal</keyword>
<dbReference type="Gene3D" id="3.30.1920.20">
    <property type="match status" value="7"/>
</dbReference>
<feature type="chain" id="PRO_5037175594" description="Fibronectin type-III domain-containing protein" evidence="1">
    <location>
        <begin position="30"/>
        <end position="1332"/>
    </location>
</feature>
<feature type="domain" description="Fibronectin type-III" evidence="2">
    <location>
        <begin position="209"/>
        <end position="283"/>
    </location>
</feature>
<dbReference type="NCBIfam" id="NF047446">
    <property type="entry name" value="barrel_OmpL47"/>
    <property type="match status" value="7"/>
</dbReference>
<dbReference type="SUPFAM" id="SSF49265">
    <property type="entry name" value="Fibronectin type III"/>
    <property type="match status" value="2"/>
</dbReference>
<organism evidence="3 4">
    <name type="scientific">Neobacillus rhizophilus</name>
    <dbReference type="NCBI Taxonomy" id="2833579"/>
    <lineage>
        <taxon>Bacteria</taxon>
        <taxon>Bacillati</taxon>
        <taxon>Bacillota</taxon>
        <taxon>Bacilli</taxon>
        <taxon>Bacillales</taxon>
        <taxon>Bacillaceae</taxon>
        <taxon>Neobacillus</taxon>
    </lineage>
</organism>
<evidence type="ECO:0000313" key="3">
    <source>
        <dbReference type="EMBL" id="MBS4213031.1"/>
    </source>
</evidence>
<feature type="domain" description="Fibronectin type-III" evidence="2">
    <location>
        <begin position="120"/>
        <end position="195"/>
    </location>
</feature>
<dbReference type="RefSeq" id="WP_213117546.1">
    <property type="nucleotide sequence ID" value="NZ_JAGYPF010000002.1"/>
</dbReference>
<evidence type="ECO:0000313" key="4">
    <source>
        <dbReference type="Proteomes" id="UP000679749"/>
    </source>
</evidence>